<protein>
    <submittedName>
        <fullName evidence="3">Cyclic nucleotide-binding protein</fullName>
    </submittedName>
</protein>
<reference evidence="3 4" key="1">
    <citation type="journal article" date="2015" name="Environ. Microbiol.">
        <title>Methane oxidation coupled to nitrate reduction under hypoxia by the Gammaproteobacterium Methylomonas denitrificans, sp. nov. type strain FJG1.</title>
        <authorList>
            <person name="Kits K.D."/>
            <person name="Klotz M.G."/>
            <person name="Stein L.Y."/>
        </authorList>
    </citation>
    <scope>NUCLEOTIDE SEQUENCE [LARGE SCALE GENOMIC DNA]</scope>
    <source>
        <strain evidence="3 4">FJG1</strain>
    </source>
</reference>
<dbReference type="RefSeq" id="WP_036279878.1">
    <property type="nucleotide sequence ID" value="NZ_CP014476.1"/>
</dbReference>
<dbReference type="InterPro" id="IPR013976">
    <property type="entry name" value="HDOD"/>
</dbReference>
<evidence type="ECO:0000259" key="2">
    <source>
        <dbReference type="PROSITE" id="PS51833"/>
    </source>
</evidence>
<dbReference type="SUPFAM" id="SSF51206">
    <property type="entry name" value="cAMP-binding domain-like"/>
    <property type="match status" value="1"/>
</dbReference>
<dbReference type="STRING" id="1538553.JT25_012615"/>
<dbReference type="Gene3D" id="2.60.120.10">
    <property type="entry name" value="Jelly Rolls"/>
    <property type="match status" value="1"/>
</dbReference>
<dbReference type="InterPro" id="IPR014710">
    <property type="entry name" value="RmlC-like_jellyroll"/>
</dbReference>
<dbReference type="KEGG" id="mdn:JT25_012615"/>
<dbReference type="InterPro" id="IPR000595">
    <property type="entry name" value="cNMP-bd_dom"/>
</dbReference>
<dbReference type="PROSITE" id="PS51833">
    <property type="entry name" value="HDOD"/>
    <property type="match status" value="1"/>
</dbReference>
<dbReference type="SUPFAM" id="SSF109604">
    <property type="entry name" value="HD-domain/PDEase-like"/>
    <property type="match status" value="1"/>
</dbReference>
<sequence>MNWFSKLLEKNTDAKRPTPRPATPGTEHPPSQPTDSAVSKSNATHRQTLTLAQLKKFAPLRDLDDASLTSLPHRSLIYAKGAVIFTLGQRTDSVLYLLAGQLAMQPDSDNGYQIDAESTLANLPLNSGSRCGATATALTDVRLLEIPIELNRLWTDKSQESANCVELIDIQLPAPINGSRFFNSFAQAYRENKLRLPSLPDVALKLKDALKKDIGIHGAAEIIQLDPPIVAKLIQVANSPLYATGTPINNCHDAVARIGLNATRNLVMGISMKQLFSCTDPELMKGMQALWKNSLYVSSLSFVLAQECSNINPEDALLGGLIADIGAIPLLHFAEQFPDGGPSFLELQTALPYLRGPVGVLMLHTLGFPEQLGNIPHQAENWLYDSGPELTMTDIVILAKLHSYFGSGNARDLPYINSIPAYSKLSNGKLNPDFSLMVLQKAQARVNAAMHLLS</sequence>
<evidence type="ECO:0000313" key="4">
    <source>
        <dbReference type="Proteomes" id="UP000030512"/>
    </source>
</evidence>
<dbReference type="PANTHER" id="PTHR33525:SF3">
    <property type="entry name" value="RIBONUCLEASE Y"/>
    <property type="match status" value="1"/>
</dbReference>
<name>A0A126T5E4_9GAMM</name>
<dbReference type="Gene3D" id="1.10.3210.10">
    <property type="entry name" value="Hypothetical protein af1432"/>
    <property type="match status" value="1"/>
</dbReference>
<feature type="region of interest" description="Disordered" evidence="1">
    <location>
        <begin position="1"/>
        <end position="43"/>
    </location>
</feature>
<feature type="compositionally biased region" description="Basic and acidic residues" evidence="1">
    <location>
        <begin position="7"/>
        <end position="16"/>
    </location>
</feature>
<organism evidence="3 4">
    <name type="scientific">Methylomonas denitrificans</name>
    <dbReference type="NCBI Taxonomy" id="1538553"/>
    <lineage>
        <taxon>Bacteria</taxon>
        <taxon>Pseudomonadati</taxon>
        <taxon>Pseudomonadota</taxon>
        <taxon>Gammaproteobacteria</taxon>
        <taxon>Methylococcales</taxon>
        <taxon>Methylococcaceae</taxon>
        <taxon>Methylomonas</taxon>
    </lineage>
</organism>
<gene>
    <name evidence="3" type="ORF">JT25_012615</name>
</gene>
<dbReference type="EMBL" id="CP014476">
    <property type="protein sequence ID" value="AMK77309.1"/>
    <property type="molecule type" value="Genomic_DNA"/>
</dbReference>
<dbReference type="Proteomes" id="UP000030512">
    <property type="component" value="Chromosome"/>
</dbReference>
<dbReference type="AlphaFoldDB" id="A0A126T5E4"/>
<accession>A0A126T5E4</accession>
<dbReference type="InterPro" id="IPR052340">
    <property type="entry name" value="RNase_Y/CdgJ"/>
</dbReference>
<dbReference type="OrthoDB" id="598113at2"/>
<proteinExistence type="predicted"/>
<dbReference type="CDD" id="cd00038">
    <property type="entry name" value="CAP_ED"/>
    <property type="match status" value="1"/>
</dbReference>
<dbReference type="InterPro" id="IPR018490">
    <property type="entry name" value="cNMP-bd_dom_sf"/>
</dbReference>
<dbReference type="PANTHER" id="PTHR33525">
    <property type="match status" value="1"/>
</dbReference>
<feature type="compositionally biased region" description="Polar residues" evidence="1">
    <location>
        <begin position="33"/>
        <end position="43"/>
    </location>
</feature>
<keyword evidence="4" id="KW-1185">Reference proteome</keyword>
<dbReference type="Pfam" id="PF08668">
    <property type="entry name" value="HDOD"/>
    <property type="match status" value="1"/>
</dbReference>
<evidence type="ECO:0000256" key="1">
    <source>
        <dbReference type="SAM" id="MobiDB-lite"/>
    </source>
</evidence>
<feature type="domain" description="HDOD" evidence="2">
    <location>
        <begin position="196"/>
        <end position="382"/>
    </location>
</feature>
<evidence type="ECO:0000313" key="3">
    <source>
        <dbReference type="EMBL" id="AMK77309.1"/>
    </source>
</evidence>